<dbReference type="Gene3D" id="1.20.5.190">
    <property type="match status" value="1"/>
</dbReference>
<feature type="compositionally biased region" description="Low complexity" evidence="4">
    <location>
        <begin position="1733"/>
        <end position="1742"/>
    </location>
</feature>
<reference evidence="5" key="1">
    <citation type="journal article" date="2023" name="Science">
        <title>Genome structures resolve the early diversification of teleost fishes.</title>
        <authorList>
            <person name="Parey E."/>
            <person name="Louis A."/>
            <person name="Montfort J."/>
            <person name="Bouchez O."/>
            <person name="Roques C."/>
            <person name="Iampietro C."/>
            <person name="Lluch J."/>
            <person name="Castinel A."/>
            <person name="Donnadieu C."/>
            <person name="Desvignes T."/>
            <person name="Floi Bucao C."/>
            <person name="Jouanno E."/>
            <person name="Wen M."/>
            <person name="Mejri S."/>
            <person name="Dirks R."/>
            <person name="Jansen H."/>
            <person name="Henkel C."/>
            <person name="Chen W.J."/>
            <person name="Zahm M."/>
            <person name="Cabau C."/>
            <person name="Klopp C."/>
            <person name="Thompson A.W."/>
            <person name="Robinson-Rechavi M."/>
            <person name="Braasch I."/>
            <person name="Lecointre G."/>
            <person name="Bobe J."/>
            <person name="Postlethwait J.H."/>
            <person name="Berthelot C."/>
            <person name="Roest Crollius H."/>
            <person name="Guiguen Y."/>
        </authorList>
    </citation>
    <scope>NUCLEOTIDE SEQUENCE</scope>
    <source>
        <strain evidence="5">WJC10195</strain>
    </source>
</reference>
<comment type="caution">
    <text evidence="5">The sequence shown here is derived from an EMBL/GenBank/DDBJ whole genome shotgun (WGS) entry which is preliminary data.</text>
</comment>
<feature type="region of interest" description="Disordered" evidence="4">
    <location>
        <begin position="1719"/>
        <end position="1803"/>
    </location>
</feature>
<gene>
    <name evidence="5" type="ORF">SKAU_G00026170</name>
</gene>
<protein>
    <recommendedName>
        <fullName evidence="7">Leucine-rich repeat and IQ domain-containing protein 1</fullName>
    </recommendedName>
</protein>
<feature type="compositionally biased region" description="Basic and acidic residues" evidence="4">
    <location>
        <begin position="714"/>
        <end position="813"/>
    </location>
</feature>
<keyword evidence="1" id="KW-0433">Leucine-rich repeat</keyword>
<feature type="region of interest" description="Disordered" evidence="4">
    <location>
        <begin position="506"/>
        <end position="538"/>
    </location>
</feature>
<sequence length="1803" mass="206292">MDDDKLIEEAISQELNTLNENNVDSESETFSEAEDVFDDDQVIHEIPESVLSCFQLGKDRLNSIERLIMEDPEEKNSAKDDIRAVIPNNCEDLLKELASECGEDLITLKERIISEIEEEESQSVFCTEDAQTASKGNTTELIPHNDEDSDEYVETERQFRTELMNLERRLKAEEEKRTAEHKVMKERLLKARKEEEERRMRRHKFFAEELQRIEFDNVDQQHFEPDCKNSKINGRISKELLKQQELITGLQKHMVEERQAFEEVQAEHRRKTEDKQCRAATKIQASVRAFLVRTKNAMVLTERREDRRQKKEVQLRLEKERKEKEEKVRKKLEEQRIRREEEQRRKEEERARQKEEKKREEEERIRQREEKKREEQERIRQKEEKRREEEERRKKEEEDRRERERVKEAEARLERERKQHEEEEARKRKEEEIRKQEELERQQRIEEEEHHQREIEERKAEELRKREEEEHQQQERSSMEDNQEEGELKKNPHCLLAEGEKVLVHVSNSISSSEELERGKNRPESNNTVSEADQSEEEQYNWRLKCFYRTSQSSVSSSPDEILTSVNTGEALEAGQQQREGLGFLCSDKAFVDDSDRPVASVSTSLYDCAEQKRMEWVRDFTPWTKPSPQNKRRPVLKTTIVRRGSAKSLTPPATDAIVQSASWNSHSEELIAGQMEHSEEVSGQVDQTGLAEHAETRAGTQAFLVCKKSAAVQDDRKDEWRKKKEQQFHMDKERKEKEERARKKALEQRRRKEDEVRGRCAAEEEEQEHLVTEQRREEEDRQQRETEERKAKEFREREESEMRGKDSEKVPEGRQNPRRSDVKGEEAAPVRDPRATSGEPARAQGSKVGITEAATEQSEGEGQRPSSSLMCLPDSAEHKRLDWMKDCVPWIKLSLQNKRKQAVNAKTVRRGSVKALPPLSADTILQSAAWNSLKQVTTVTLEDLPGCSLSTLSECTKLQALTLRRCGLVALEGLSGCKGLRHIDLQENEINFVNCKDLAKLQVLLLSRNQLTSIHGLEDAVNLDILELSHNRISRVSGLGSQKRLQRLLIDHNQLISTRGLGELYTLLYLDCGYNHLTSMGDIENCALLSTLKAQGNNLTEPPSLKNHVLMKELYLDDNIVSSLDNVLACWLPLLQLISASKNSITHLPPLSDCVSLQKLDISHNCLSELVNVRHSLKGCSALQEMNLSGNPLQQESNWRSSLLQTVPGLQRINGEWISSTAPPSGRADSPPPGSFLAFCCAQLQQLERVQKRQEAQLSAPCLLDVPTIVSQHCEELLLMAEDQRYAHEFGDLTVTDRVEPVSSSRSTDQDMPPASTVEESNQNAASRASCSQETEGNSRISSSVLEPSAGTSGEDAGSQSADVVSDRCTDPLQNHAKDKPTKKHCRKFDLKNMAAVVIQTFWRGHRCRRAAVLHAAQRVAEGDSTAVEVAQYRAATVIQAVWKGYVLRKRLASALAAVRVTETDEEFAEVDVDEFAFDEAALERDWITLDSKHSPSKTLPSCDQPLWPKPPADQSSQQTSPSVLPWQPRQAWLGGESERVAHSGRRSISPETIELTHRTKSPLACVFGPPREKSEKIMKEWGLSDRYTAQLMLKRAQKMKPKKKKDRKSGDPAAYLDLFRNNENKQAPVKAPKRNQPEKILPFKDCFAAGEEEFDEQKMISREWTDLWLQTLANNPDTDRTSPAMESEHFLPEMDVDILNGRRVQLVSVSALPRCCQAGQGHRDGPDQESGSRASAAALSPPRKEHNQARANAVGHAKREAPAPVQATAGPSKKERISFRDNPVQLSLGWGGGKKRSKLNK</sequence>
<keyword evidence="2" id="KW-0677">Repeat</keyword>
<keyword evidence="3" id="KW-0175">Coiled coil</keyword>
<dbReference type="SUPFAM" id="SSF52058">
    <property type="entry name" value="L domain-like"/>
    <property type="match status" value="1"/>
</dbReference>
<dbReference type="CDD" id="cd23767">
    <property type="entry name" value="IQCD"/>
    <property type="match status" value="2"/>
</dbReference>
<feature type="region of interest" description="Disordered" evidence="4">
    <location>
        <begin position="327"/>
        <end position="494"/>
    </location>
</feature>
<evidence type="ECO:0000256" key="4">
    <source>
        <dbReference type="SAM" id="MobiDB-lite"/>
    </source>
</evidence>
<dbReference type="PROSITE" id="PS50096">
    <property type="entry name" value="IQ"/>
    <property type="match status" value="3"/>
</dbReference>
<dbReference type="InterPro" id="IPR050836">
    <property type="entry name" value="SDS22/Internalin_LRR"/>
</dbReference>
<dbReference type="InterPro" id="IPR000048">
    <property type="entry name" value="IQ_motif_EF-hand-BS"/>
</dbReference>
<feature type="region of interest" description="Disordered" evidence="4">
    <location>
        <begin position="1495"/>
        <end position="1527"/>
    </location>
</feature>
<evidence type="ECO:0000256" key="3">
    <source>
        <dbReference type="SAM" id="Coils"/>
    </source>
</evidence>
<dbReference type="OrthoDB" id="266138at2759"/>
<dbReference type="PROSITE" id="PS51450">
    <property type="entry name" value="LRR"/>
    <property type="match status" value="3"/>
</dbReference>
<evidence type="ECO:0000256" key="2">
    <source>
        <dbReference type="ARBA" id="ARBA00022737"/>
    </source>
</evidence>
<feature type="compositionally biased region" description="Basic and acidic residues" evidence="4">
    <location>
        <begin position="819"/>
        <end position="835"/>
    </location>
</feature>
<name>A0A9Q1JF76_SYNKA</name>
<dbReference type="PANTHER" id="PTHR46652">
    <property type="entry name" value="LEUCINE-RICH REPEAT AND IQ DOMAIN-CONTAINING PROTEIN 1-RELATED"/>
    <property type="match status" value="1"/>
</dbReference>
<dbReference type="SMART" id="SM00015">
    <property type="entry name" value="IQ"/>
    <property type="match status" value="3"/>
</dbReference>
<dbReference type="SUPFAM" id="SSF52540">
    <property type="entry name" value="P-loop containing nucleoside triphosphate hydrolases"/>
    <property type="match status" value="1"/>
</dbReference>
<accession>A0A9Q1JF76</accession>
<evidence type="ECO:0000313" key="6">
    <source>
        <dbReference type="Proteomes" id="UP001152622"/>
    </source>
</evidence>
<feature type="region of interest" description="Disordered" evidence="4">
    <location>
        <begin position="1298"/>
        <end position="1366"/>
    </location>
</feature>
<feature type="compositionally biased region" description="Polar residues" evidence="4">
    <location>
        <begin position="1515"/>
        <end position="1524"/>
    </location>
</feature>
<feature type="region of interest" description="Disordered" evidence="4">
    <location>
        <begin position="675"/>
        <end position="695"/>
    </location>
</feature>
<dbReference type="SMART" id="SM00365">
    <property type="entry name" value="LRR_SD22"/>
    <property type="match status" value="5"/>
</dbReference>
<dbReference type="Pfam" id="PF00612">
    <property type="entry name" value="IQ"/>
    <property type="match status" value="3"/>
</dbReference>
<proteinExistence type="predicted"/>
<dbReference type="InterPro" id="IPR027417">
    <property type="entry name" value="P-loop_NTPase"/>
</dbReference>
<dbReference type="FunFam" id="3.80.10.10:FF:001142">
    <property type="entry name" value="Leucine-rich repeats and IQ motif containing 1"/>
    <property type="match status" value="1"/>
</dbReference>
<feature type="coiled-coil region" evidence="3">
    <location>
        <begin position="156"/>
        <end position="183"/>
    </location>
</feature>
<dbReference type="PANTHER" id="PTHR46652:SF7">
    <property type="entry name" value="LEUCINE-RICH REPEAT AND IQ DOMAIN-CONTAINING PROTEIN 1"/>
    <property type="match status" value="1"/>
</dbReference>
<dbReference type="InterPro" id="IPR032675">
    <property type="entry name" value="LRR_dom_sf"/>
</dbReference>
<evidence type="ECO:0008006" key="7">
    <source>
        <dbReference type="Google" id="ProtNLM"/>
    </source>
</evidence>
<feature type="compositionally biased region" description="Basic and acidic residues" evidence="4">
    <location>
        <begin position="327"/>
        <end position="479"/>
    </location>
</feature>
<dbReference type="Gene3D" id="3.80.10.10">
    <property type="entry name" value="Ribonuclease Inhibitor"/>
    <property type="match status" value="2"/>
</dbReference>
<evidence type="ECO:0000256" key="1">
    <source>
        <dbReference type="ARBA" id="ARBA00022614"/>
    </source>
</evidence>
<feature type="region of interest" description="Disordered" evidence="4">
    <location>
        <begin position="712"/>
        <end position="870"/>
    </location>
</feature>
<dbReference type="EMBL" id="JAINUF010000001">
    <property type="protein sequence ID" value="KAJ8381839.1"/>
    <property type="molecule type" value="Genomic_DNA"/>
</dbReference>
<evidence type="ECO:0000313" key="5">
    <source>
        <dbReference type="EMBL" id="KAJ8381839.1"/>
    </source>
</evidence>
<dbReference type="InterPro" id="IPR001611">
    <property type="entry name" value="Leu-rich_rpt"/>
</dbReference>
<keyword evidence="6" id="KW-1185">Reference proteome</keyword>
<feature type="compositionally biased region" description="Polar residues" evidence="4">
    <location>
        <begin position="1319"/>
        <end position="1364"/>
    </location>
</feature>
<organism evidence="5 6">
    <name type="scientific">Synaphobranchus kaupii</name>
    <name type="common">Kaup's arrowtooth eel</name>
    <dbReference type="NCBI Taxonomy" id="118154"/>
    <lineage>
        <taxon>Eukaryota</taxon>
        <taxon>Metazoa</taxon>
        <taxon>Chordata</taxon>
        <taxon>Craniata</taxon>
        <taxon>Vertebrata</taxon>
        <taxon>Euteleostomi</taxon>
        <taxon>Actinopterygii</taxon>
        <taxon>Neopterygii</taxon>
        <taxon>Teleostei</taxon>
        <taxon>Anguilliformes</taxon>
        <taxon>Synaphobranchidae</taxon>
        <taxon>Synaphobranchus</taxon>
    </lineage>
</organism>
<dbReference type="Proteomes" id="UP001152622">
    <property type="component" value="Chromosome 1"/>
</dbReference>